<evidence type="ECO:0000313" key="3">
    <source>
        <dbReference type="WBParaSite" id="Hba_01180"/>
    </source>
</evidence>
<dbReference type="AlphaFoldDB" id="A0A1I7W951"/>
<keyword evidence="1" id="KW-0812">Transmembrane</keyword>
<accession>A0A1I7W951</accession>
<protein>
    <submittedName>
        <fullName evidence="3">Uncharacterized protein</fullName>
    </submittedName>
</protein>
<sequence>MGDKNEIREDFKFSLLLKIWLVFTMYYLELKLARNFRLCHIIFF</sequence>
<organism evidence="2 3">
    <name type="scientific">Heterorhabditis bacteriophora</name>
    <name type="common">Entomopathogenic nematode worm</name>
    <dbReference type="NCBI Taxonomy" id="37862"/>
    <lineage>
        <taxon>Eukaryota</taxon>
        <taxon>Metazoa</taxon>
        <taxon>Ecdysozoa</taxon>
        <taxon>Nematoda</taxon>
        <taxon>Chromadorea</taxon>
        <taxon>Rhabditida</taxon>
        <taxon>Rhabditina</taxon>
        <taxon>Rhabditomorpha</taxon>
        <taxon>Strongyloidea</taxon>
        <taxon>Heterorhabditidae</taxon>
        <taxon>Heterorhabditis</taxon>
    </lineage>
</organism>
<evidence type="ECO:0000313" key="2">
    <source>
        <dbReference type="Proteomes" id="UP000095283"/>
    </source>
</evidence>
<evidence type="ECO:0000256" key="1">
    <source>
        <dbReference type="SAM" id="Phobius"/>
    </source>
</evidence>
<dbReference type="WBParaSite" id="Hba_01180">
    <property type="protein sequence ID" value="Hba_01180"/>
    <property type="gene ID" value="Hba_01180"/>
</dbReference>
<keyword evidence="1" id="KW-1133">Transmembrane helix</keyword>
<proteinExistence type="predicted"/>
<name>A0A1I7W951_HETBA</name>
<reference evidence="3" key="1">
    <citation type="submission" date="2016-11" db="UniProtKB">
        <authorList>
            <consortium name="WormBaseParasite"/>
        </authorList>
    </citation>
    <scope>IDENTIFICATION</scope>
</reference>
<feature type="transmembrane region" description="Helical" evidence="1">
    <location>
        <begin position="12"/>
        <end position="28"/>
    </location>
</feature>
<dbReference type="Proteomes" id="UP000095283">
    <property type="component" value="Unplaced"/>
</dbReference>
<keyword evidence="1" id="KW-0472">Membrane</keyword>
<keyword evidence="2" id="KW-1185">Reference proteome</keyword>